<dbReference type="WBParaSite" id="Hba_20492">
    <property type="protein sequence ID" value="Hba_20492"/>
    <property type="gene ID" value="Hba_20492"/>
</dbReference>
<evidence type="ECO:0000313" key="2">
    <source>
        <dbReference type="WBParaSite" id="Hba_20492"/>
    </source>
</evidence>
<accession>A0A1I7XRX4</accession>
<reference evidence="2" key="1">
    <citation type="submission" date="2016-11" db="UniProtKB">
        <authorList>
            <consortium name="WormBaseParasite"/>
        </authorList>
    </citation>
    <scope>IDENTIFICATION</scope>
</reference>
<organism evidence="1 2">
    <name type="scientific">Heterorhabditis bacteriophora</name>
    <name type="common">Entomopathogenic nematode worm</name>
    <dbReference type="NCBI Taxonomy" id="37862"/>
    <lineage>
        <taxon>Eukaryota</taxon>
        <taxon>Metazoa</taxon>
        <taxon>Ecdysozoa</taxon>
        <taxon>Nematoda</taxon>
        <taxon>Chromadorea</taxon>
        <taxon>Rhabditida</taxon>
        <taxon>Rhabditina</taxon>
        <taxon>Rhabditomorpha</taxon>
        <taxon>Strongyloidea</taxon>
        <taxon>Heterorhabditidae</taxon>
        <taxon>Heterorhabditis</taxon>
    </lineage>
</organism>
<dbReference type="Proteomes" id="UP000095283">
    <property type="component" value="Unplaced"/>
</dbReference>
<evidence type="ECO:0000313" key="1">
    <source>
        <dbReference type="Proteomes" id="UP000095283"/>
    </source>
</evidence>
<dbReference type="AlphaFoldDB" id="A0A1I7XRX4"/>
<protein>
    <submittedName>
        <fullName evidence="2">Uncharacterized protein</fullName>
    </submittedName>
</protein>
<sequence length="73" mass="8332">MDCSVQQLSRQRRAVDIAAAQCEWYSYGFSFQLAPSIDRLLYGTKTAANREIARNLATNYYGDFKHSIFSKST</sequence>
<keyword evidence="1" id="KW-1185">Reference proteome</keyword>
<name>A0A1I7XRX4_HETBA</name>
<proteinExistence type="predicted"/>